<comment type="caution">
    <text evidence="1">The sequence shown here is derived from an EMBL/GenBank/DDBJ whole genome shotgun (WGS) entry which is preliminary data.</text>
</comment>
<accession>A0A1J5PXK7</accession>
<dbReference type="EMBL" id="MLJW01001932">
    <property type="protein sequence ID" value="OIQ76217.1"/>
    <property type="molecule type" value="Genomic_DNA"/>
</dbReference>
<organism evidence="1">
    <name type="scientific">mine drainage metagenome</name>
    <dbReference type="NCBI Taxonomy" id="410659"/>
    <lineage>
        <taxon>unclassified sequences</taxon>
        <taxon>metagenomes</taxon>
        <taxon>ecological metagenomes</taxon>
    </lineage>
</organism>
<reference evidence="1" key="1">
    <citation type="submission" date="2016-10" db="EMBL/GenBank/DDBJ databases">
        <title>Sequence of Gallionella enrichment culture.</title>
        <authorList>
            <person name="Poehlein A."/>
            <person name="Muehling M."/>
            <person name="Daniel R."/>
        </authorList>
    </citation>
    <scope>NUCLEOTIDE SEQUENCE</scope>
</reference>
<protein>
    <submittedName>
        <fullName evidence="1">Uncharacterized protein</fullName>
    </submittedName>
</protein>
<sequence>MRSVLFIACGLLVRVSSGNVASDGQVTQFHDHYGVSDCAFGLNRLKSEG</sequence>
<name>A0A1J5PXK7_9ZZZZ</name>
<gene>
    <name evidence="1" type="ORF">GALL_421050</name>
</gene>
<evidence type="ECO:0000313" key="1">
    <source>
        <dbReference type="EMBL" id="OIQ76217.1"/>
    </source>
</evidence>
<dbReference type="AlphaFoldDB" id="A0A1J5PXK7"/>
<proteinExistence type="predicted"/>